<feature type="region of interest" description="Disordered" evidence="1">
    <location>
        <begin position="60"/>
        <end position="97"/>
    </location>
</feature>
<dbReference type="AlphaFoldDB" id="A0ABD3EAK9"/>
<evidence type="ECO:0000313" key="3">
    <source>
        <dbReference type="Proteomes" id="UP001632038"/>
    </source>
</evidence>
<comment type="caution">
    <text evidence="2">The sequence shown here is derived from an EMBL/GenBank/DDBJ whole genome shotgun (WGS) entry which is preliminary data.</text>
</comment>
<accession>A0ABD3EAK9</accession>
<evidence type="ECO:0000256" key="1">
    <source>
        <dbReference type="SAM" id="MobiDB-lite"/>
    </source>
</evidence>
<dbReference type="EMBL" id="JAVIJP010000006">
    <property type="protein sequence ID" value="KAL3651441.1"/>
    <property type="molecule type" value="Genomic_DNA"/>
</dbReference>
<feature type="compositionally biased region" description="Basic and acidic residues" evidence="1">
    <location>
        <begin position="152"/>
        <end position="164"/>
    </location>
</feature>
<evidence type="ECO:0000313" key="2">
    <source>
        <dbReference type="EMBL" id="KAL3651441.1"/>
    </source>
</evidence>
<name>A0ABD3EAK9_9LAMI</name>
<sequence length="164" mass="18448">MGRSFVLGLVSFSAQSENEDINEDDFDFSSPSIHPRGLKKEVLDRERLIRTSDIRQTMDRRIDIDGGASMNGLRDQKSYVPFDIEDEPNERYTPRGKKTESLVSIADVLKTLFLILASPSKEEEEEKLDLPDVPTKAPSVTEAQTNISSEVSSHRKVVEEPLPV</sequence>
<feature type="region of interest" description="Disordered" evidence="1">
    <location>
        <begin position="120"/>
        <end position="164"/>
    </location>
</feature>
<organism evidence="2 3">
    <name type="scientific">Castilleja foliolosa</name>
    <dbReference type="NCBI Taxonomy" id="1961234"/>
    <lineage>
        <taxon>Eukaryota</taxon>
        <taxon>Viridiplantae</taxon>
        <taxon>Streptophyta</taxon>
        <taxon>Embryophyta</taxon>
        <taxon>Tracheophyta</taxon>
        <taxon>Spermatophyta</taxon>
        <taxon>Magnoliopsida</taxon>
        <taxon>eudicotyledons</taxon>
        <taxon>Gunneridae</taxon>
        <taxon>Pentapetalae</taxon>
        <taxon>asterids</taxon>
        <taxon>lamiids</taxon>
        <taxon>Lamiales</taxon>
        <taxon>Orobanchaceae</taxon>
        <taxon>Pedicularideae</taxon>
        <taxon>Castillejinae</taxon>
        <taxon>Castilleja</taxon>
    </lineage>
</organism>
<dbReference type="Proteomes" id="UP001632038">
    <property type="component" value="Unassembled WGS sequence"/>
</dbReference>
<reference evidence="3" key="1">
    <citation type="journal article" date="2024" name="IScience">
        <title>Strigolactones Initiate the Formation of Haustorium-like Structures in Castilleja.</title>
        <authorList>
            <person name="Buerger M."/>
            <person name="Peterson D."/>
            <person name="Chory J."/>
        </authorList>
    </citation>
    <scope>NUCLEOTIDE SEQUENCE [LARGE SCALE GENOMIC DNA]</scope>
</reference>
<proteinExistence type="predicted"/>
<gene>
    <name evidence="2" type="ORF">CASFOL_004443</name>
</gene>
<keyword evidence="3" id="KW-1185">Reference proteome</keyword>
<protein>
    <submittedName>
        <fullName evidence="2">Uncharacterized protein</fullName>
    </submittedName>
</protein>
<feature type="compositionally biased region" description="Polar residues" evidence="1">
    <location>
        <begin position="141"/>
        <end position="151"/>
    </location>
</feature>